<reference evidence="8" key="1">
    <citation type="submission" date="2023-08" db="EMBL/GenBank/DDBJ databases">
        <title>A de novo genome assembly of Solanum verrucosum Schlechtendal, a Mexican diploid species geographically isolated from the other diploid A-genome species in potato relatives.</title>
        <authorList>
            <person name="Hosaka K."/>
        </authorList>
    </citation>
    <scope>NUCLEOTIDE SEQUENCE</scope>
    <source>
        <tissue evidence="8">Young leaves</tissue>
    </source>
</reference>
<gene>
    <name evidence="8" type="ORF">MTR67_046089</name>
</gene>
<dbReference type="InterPro" id="IPR044965">
    <property type="entry name" value="Glyco_hydro_17_plant"/>
</dbReference>
<evidence type="ECO:0000256" key="5">
    <source>
        <dbReference type="RuleBase" id="RU004335"/>
    </source>
</evidence>
<comment type="similarity">
    <text evidence="1 5">Belongs to the glycosyl hydrolase 17 family.</text>
</comment>
<keyword evidence="2 6" id="KW-0378">Hydrolase</keyword>
<feature type="chain" id="PRO_5042093397" description="Glucan endo-1,3-beta-D-glucosidase" evidence="7">
    <location>
        <begin position="31"/>
        <end position="345"/>
    </location>
</feature>
<evidence type="ECO:0000256" key="6">
    <source>
        <dbReference type="RuleBase" id="RU004336"/>
    </source>
</evidence>
<dbReference type="GO" id="GO:0004553">
    <property type="term" value="F:hydrolase activity, hydrolyzing O-glycosyl compounds"/>
    <property type="evidence" value="ECO:0007669"/>
    <property type="project" value="InterPro"/>
</dbReference>
<evidence type="ECO:0000313" key="8">
    <source>
        <dbReference type="EMBL" id="WMV52704.1"/>
    </source>
</evidence>
<accession>A0AAF0UVV8</accession>
<evidence type="ECO:0000256" key="3">
    <source>
        <dbReference type="ARBA" id="ARBA00022821"/>
    </source>
</evidence>
<evidence type="ECO:0000256" key="1">
    <source>
        <dbReference type="ARBA" id="ARBA00008773"/>
    </source>
</evidence>
<dbReference type="FunFam" id="3.20.20.80:FF:000010">
    <property type="entry name" value="glucan endo-1,3-beta-glucosidase, basic"/>
    <property type="match status" value="1"/>
</dbReference>
<evidence type="ECO:0000256" key="2">
    <source>
        <dbReference type="ARBA" id="ARBA00022801"/>
    </source>
</evidence>
<evidence type="ECO:0008006" key="10">
    <source>
        <dbReference type="Google" id="ProtNLM"/>
    </source>
</evidence>
<keyword evidence="9" id="KW-1185">Reference proteome</keyword>
<protein>
    <recommendedName>
        <fullName evidence="10">Glucan endo-1,3-beta-D-glucosidase</fullName>
    </recommendedName>
</protein>
<dbReference type="EMBL" id="CP133621">
    <property type="protein sequence ID" value="WMV52704.1"/>
    <property type="molecule type" value="Genomic_DNA"/>
</dbReference>
<keyword evidence="3" id="KW-0611">Plant defense</keyword>
<organism evidence="8 9">
    <name type="scientific">Solanum verrucosum</name>
    <dbReference type="NCBI Taxonomy" id="315347"/>
    <lineage>
        <taxon>Eukaryota</taxon>
        <taxon>Viridiplantae</taxon>
        <taxon>Streptophyta</taxon>
        <taxon>Embryophyta</taxon>
        <taxon>Tracheophyta</taxon>
        <taxon>Spermatophyta</taxon>
        <taxon>Magnoliopsida</taxon>
        <taxon>eudicotyledons</taxon>
        <taxon>Gunneridae</taxon>
        <taxon>Pentapetalae</taxon>
        <taxon>asterids</taxon>
        <taxon>lamiids</taxon>
        <taxon>Solanales</taxon>
        <taxon>Solanaceae</taxon>
        <taxon>Solanoideae</taxon>
        <taxon>Solaneae</taxon>
        <taxon>Solanum</taxon>
    </lineage>
</organism>
<name>A0AAF0UVV8_SOLVR</name>
<evidence type="ECO:0000256" key="7">
    <source>
        <dbReference type="SAM" id="SignalP"/>
    </source>
</evidence>
<evidence type="ECO:0000256" key="4">
    <source>
        <dbReference type="ARBA" id="ARBA00023295"/>
    </source>
</evidence>
<dbReference type="GO" id="GO:0006952">
    <property type="term" value="P:defense response"/>
    <property type="evidence" value="ECO:0007669"/>
    <property type="project" value="UniProtKB-KW"/>
</dbReference>
<dbReference type="Proteomes" id="UP001234989">
    <property type="component" value="Chromosome 10"/>
</dbReference>
<keyword evidence="4 6" id="KW-0326">Glycosidase</keyword>
<feature type="signal peptide" evidence="7">
    <location>
        <begin position="1"/>
        <end position="30"/>
    </location>
</feature>
<dbReference type="InterPro" id="IPR017853">
    <property type="entry name" value="GH"/>
</dbReference>
<dbReference type="PANTHER" id="PTHR32227">
    <property type="entry name" value="GLUCAN ENDO-1,3-BETA-GLUCOSIDASE BG1-RELATED-RELATED"/>
    <property type="match status" value="1"/>
</dbReference>
<dbReference type="PROSITE" id="PS00587">
    <property type="entry name" value="GLYCOSYL_HYDROL_F17"/>
    <property type="match status" value="1"/>
</dbReference>
<sequence>MACTKLHFPIITVTTLLVILILATLDFTGAQTGVCYGRNGNGLPSPVDVVALCNRNNIRRMRIYDPHQPTLQALRGSNIELILGVPNPDLQNIASSQANANAWVQNNVRNYGNVKFRYIAVGNEVSPLNGNAQYVPFVINAMRNIQNAISGAGLGNQIKVSTAIETELTTDTYPPSRGKFKDNVRGYVDPIIRFLVANRSPLLVNIYPYFAIANNQAIQLDYALFTSPGVVVNDNGREYRNLFDALLDATYSALEKAGGSSLDIVVSESGWPSAGAGQLTSIDNARTYNNNLIRHVKGGSPKRPSKPIEAYIFALLNEDLKSPEIEKHFGLFTPNRQPKYAISFN</sequence>
<dbReference type="Gene3D" id="3.20.20.80">
    <property type="entry name" value="Glycosidases"/>
    <property type="match status" value="1"/>
</dbReference>
<dbReference type="SUPFAM" id="SSF51445">
    <property type="entry name" value="(Trans)glycosidases"/>
    <property type="match status" value="1"/>
</dbReference>
<evidence type="ECO:0000313" key="9">
    <source>
        <dbReference type="Proteomes" id="UP001234989"/>
    </source>
</evidence>
<dbReference type="InterPro" id="IPR000490">
    <property type="entry name" value="Glyco_hydro_17"/>
</dbReference>
<dbReference type="GO" id="GO:0005975">
    <property type="term" value="P:carbohydrate metabolic process"/>
    <property type="evidence" value="ECO:0007669"/>
    <property type="project" value="InterPro"/>
</dbReference>
<proteinExistence type="inferred from homology"/>
<dbReference type="AlphaFoldDB" id="A0AAF0UVV8"/>
<dbReference type="Pfam" id="PF00332">
    <property type="entry name" value="Glyco_hydro_17"/>
    <property type="match status" value="1"/>
</dbReference>
<keyword evidence="7" id="KW-0732">Signal</keyword>